<comment type="caution">
    <text evidence="2">The sequence shown here is derived from an EMBL/GenBank/DDBJ whole genome shotgun (WGS) entry which is preliminary data.</text>
</comment>
<feature type="region of interest" description="Disordered" evidence="1">
    <location>
        <begin position="245"/>
        <end position="270"/>
    </location>
</feature>
<dbReference type="OrthoDB" id="3230530at2759"/>
<feature type="compositionally biased region" description="Basic residues" evidence="1">
    <location>
        <begin position="404"/>
        <end position="413"/>
    </location>
</feature>
<keyword evidence="3" id="KW-1185">Reference proteome</keyword>
<accession>A0A8H5GJ23</accession>
<proteinExistence type="predicted"/>
<feature type="compositionally biased region" description="Basic and acidic residues" evidence="1">
    <location>
        <begin position="384"/>
        <end position="398"/>
    </location>
</feature>
<feature type="compositionally biased region" description="Low complexity" evidence="1">
    <location>
        <begin position="532"/>
        <end position="560"/>
    </location>
</feature>
<feature type="compositionally biased region" description="Polar residues" evidence="1">
    <location>
        <begin position="597"/>
        <end position="611"/>
    </location>
</feature>
<protein>
    <submittedName>
        <fullName evidence="2">Uncharacterized protein</fullName>
    </submittedName>
</protein>
<feature type="region of interest" description="Disordered" evidence="1">
    <location>
        <begin position="383"/>
        <end position="517"/>
    </location>
</feature>
<evidence type="ECO:0000313" key="3">
    <source>
        <dbReference type="Proteomes" id="UP000559256"/>
    </source>
</evidence>
<evidence type="ECO:0000313" key="2">
    <source>
        <dbReference type="EMBL" id="KAF5365610.1"/>
    </source>
</evidence>
<organism evidence="2 3">
    <name type="scientific">Tetrapyrgos nigripes</name>
    <dbReference type="NCBI Taxonomy" id="182062"/>
    <lineage>
        <taxon>Eukaryota</taxon>
        <taxon>Fungi</taxon>
        <taxon>Dikarya</taxon>
        <taxon>Basidiomycota</taxon>
        <taxon>Agaricomycotina</taxon>
        <taxon>Agaricomycetes</taxon>
        <taxon>Agaricomycetidae</taxon>
        <taxon>Agaricales</taxon>
        <taxon>Marasmiineae</taxon>
        <taxon>Marasmiaceae</taxon>
        <taxon>Tetrapyrgos</taxon>
    </lineage>
</organism>
<gene>
    <name evidence="2" type="ORF">D9758_003182</name>
</gene>
<dbReference type="EMBL" id="JAACJM010000026">
    <property type="protein sequence ID" value="KAF5365610.1"/>
    <property type="molecule type" value="Genomic_DNA"/>
</dbReference>
<feature type="region of interest" description="Disordered" evidence="1">
    <location>
        <begin position="532"/>
        <end position="563"/>
    </location>
</feature>
<evidence type="ECO:0000256" key="1">
    <source>
        <dbReference type="SAM" id="MobiDB-lite"/>
    </source>
</evidence>
<reference evidence="2 3" key="1">
    <citation type="journal article" date="2020" name="ISME J.">
        <title>Uncovering the hidden diversity of litter-decomposition mechanisms in mushroom-forming fungi.</title>
        <authorList>
            <person name="Floudas D."/>
            <person name="Bentzer J."/>
            <person name="Ahren D."/>
            <person name="Johansson T."/>
            <person name="Persson P."/>
            <person name="Tunlid A."/>
        </authorList>
    </citation>
    <scope>NUCLEOTIDE SEQUENCE [LARGE SCALE GENOMIC DNA]</scope>
    <source>
        <strain evidence="2 3">CBS 291.85</strain>
    </source>
</reference>
<dbReference type="AlphaFoldDB" id="A0A8H5GJ23"/>
<name>A0A8H5GJ23_9AGAR</name>
<feature type="compositionally biased region" description="Low complexity" evidence="1">
    <location>
        <begin position="251"/>
        <end position="269"/>
    </location>
</feature>
<dbReference type="Proteomes" id="UP000559256">
    <property type="component" value="Unassembled WGS sequence"/>
</dbReference>
<sequence>MVQLSMVPIKGNAVRHWPYSGYLGLTALKVEGIIRTRLDLDQKPIPAKSITVSVRCYESRLGRIGALTSNVLVDYTQVLWSKPDHQEYADIGESDYPFRITLPARIGGFSTASFIEYRCVWRVEALLNHAHITGVGSRQIKHAELPLVRYDLPPHLPLPNDTFPIISPSDFIRQTSHTRAPPIRYCIHAPKTPIGPADLVSIQICLLPTQPIISIRGATVVIERRLHLHDSPSYSAATSAIPIPHPPFADSTSHSSAGTPSSSSSFNSTVIPCTPSDSRAQLLPPHALSASTDSLTSKVTVHPIAAAESSGPFSRTENGLWIKTLTVQWPTSKSHSRWGIGETMQSDIVSVKFVARIKVIVSTSLGTDSLDLDEEEITVVSTNDTERRLAMSRSHESLVESSRSKSKSPRRSRRDREDTTPEPPLPSSATRLEHPHSASSSSHYSNIPPKGKSVPRRPHTSAGPRDKSAFSASNRMHMNAPYARTNDASESRGGSVMDDSSPYRRKMRPGTASTIGVTKSNAVGHVFAPLSTIRSSGTSGSGRRSTTSTTSTTTTSASAEESIREWEEELARIELKSRRSSDLLGFGLKRKRRGSEANGTSVPSTPTLLKA</sequence>
<feature type="region of interest" description="Disordered" evidence="1">
    <location>
        <begin position="582"/>
        <end position="611"/>
    </location>
</feature>